<protein>
    <submittedName>
        <fullName evidence="2">Uncharacterized protein</fullName>
    </submittedName>
</protein>
<organism evidence="2">
    <name type="scientific">viral metagenome</name>
    <dbReference type="NCBI Taxonomy" id="1070528"/>
    <lineage>
        <taxon>unclassified sequences</taxon>
        <taxon>metagenomes</taxon>
        <taxon>organismal metagenomes</taxon>
    </lineage>
</organism>
<gene>
    <name evidence="2" type="ORF">MM415A00290_0028</name>
    <name evidence="1" type="ORF">MM415B00199_0030</name>
</gene>
<evidence type="ECO:0000313" key="2">
    <source>
        <dbReference type="EMBL" id="QJA83376.1"/>
    </source>
</evidence>
<dbReference type="EMBL" id="MT141573">
    <property type="protein sequence ID" value="QJA67575.1"/>
    <property type="molecule type" value="Genomic_DNA"/>
</dbReference>
<dbReference type="AlphaFoldDB" id="A0A6M3KMV5"/>
<accession>A0A6M3KMV5</accession>
<name>A0A6M3KMV5_9ZZZZ</name>
<dbReference type="EMBL" id="MT142509">
    <property type="protein sequence ID" value="QJA83376.1"/>
    <property type="molecule type" value="Genomic_DNA"/>
</dbReference>
<reference evidence="2" key="1">
    <citation type="submission" date="2020-03" db="EMBL/GenBank/DDBJ databases">
        <title>The deep terrestrial virosphere.</title>
        <authorList>
            <person name="Holmfeldt K."/>
            <person name="Nilsson E."/>
            <person name="Simone D."/>
            <person name="Lopez-Fernandez M."/>
            <person name="Wu X."/>
            <person name="de Brujin I."/>
            <person name="Lundin D."/>
            <person name="Andersson A."/>
            <person name="Bertilsson S."/>
            <person name="Dopson M."/>
        </authorList>
    </citation>
    <scope>NUCLEOTIDE SEQUENCE</scope>
    <source>
        <strain evidence="2">MM415A00290</strain>
        <strain evidence="1">MM415B00199</strain>
    </source>
</reference>
<sequence>MSESLREHAGWRRGKTPVLAKYLDDHGKLFSTIAGRGFLALPGYAYAIENDLELTAKMGLSELNYKILSETIEREMKQIGIDYGLAYKNAVIVWETLKQELLAAWDAELALIRQGMAAKEETLNIYAIEVSKRAIALLEAKTTLEEQAEVYRKAIVELDSSVYQYDIQLANAKLATAQRRLLIIPILEEILLKEQELLVSEGEKAGFYTTYMEAEEEVAIKKQTLIPVINEYAAKVDEYSRKIINVQIPIEGQIADEKVTQAGIAVEKAGYQVAETTTEIEITEKGIDLDAAKRDLEVTQFDNSQEIASTEIDLNRDFQTDEMSQFTSLLQSERMTQAILVDNKRTVHLKDNLTKVASATRIQGATRNADTGINAAEIRQMEGEASAKAATALTATLQHLIG</sequence>
<proteinExistence type="predicted"/>
<evidence type="ECO:0000313" key="1">
    <source>
        <dbReference type="EMBL" id="QJA67575.1"/>
    </source>
</evidence>